<evidence type="ECO:0000259" key="6">
    <source>
        <dbReference type="PROSITE" id="PS50801"/>
    </source>
</evidence>
<evidence type="ECO:0000256" key="5">
    <source>
        <dbReference type="SAM" id="Phobius"/>
    </source>
</evidence>
<sequence length="584" mass="60759">MPDYRIEPPRQTRGEQFASAWDAVSEHLISLKGLWPTPADYAQLPHTWRRDLMAGLTVGIVALPLALGFGVASGVGATAGLVTAIVAGIVAAVFGGSHLQVSGPTGAMTVVLLPVIAAYGVENVPTLAILAGIMVILMGMTSLGRTVDLIPLPVVEGFTAGIGVIIFLQQLPLVLGSEKGEGESSLVSAWNTIAGTDWAAAIAPLAIVALVVVLHLVGERVARGVPLSLVAIIVATVVAELMSLDVARIGALPTSLPAPSLPSFDWRTIQGLAAPALAVAALAALESLLSARVADGMVPEVTRTKPDRELVGQGLANVASGLFGGLPATGAIARTAVNARTGGRTRLAVVFHAVVLLGVMAFASPVVARIPMAALGGVLVMTALRMVDIKALRPVMAATRADRNTLLLTFAATVVLDLVMAVLLGFAMAAVMSLRHMASYSAVFRQHLPADTREGWIDLLPEQESMRHRIAIYRVDGALFYGDARSFVEEVEAVEAGVDAVIVRCHRMNVFDASGAEALADVARALARRGVGLVVQGMTPSQVQTALLMVGLPADRYVRELSRALDIAVGDVRARDADPAGGRA</sequence>
<keyword evidence="2 5" id="KW-0812">Transmembrane</keyword>
<dbReference type="CDD" id="cd07042">
    <property type="entry name" value="STAS_SulP_like_sulfate_transporter"/>
    <property type="match status" value="1"/>
</dbReference>
<evidence type="ECO:0000256" key="3">
    <source>
        <dbReference type="ARBA" id="ARBA00022989"/>
    </source>
</evidence>
<dbReference type="InterPro" id="IPR002645">
    <property type="entry name" value="STAS_dom"/>
</dbReference>
<dbReference type="EMBL" id="SDMQ01000009">
    <property type="protein sequence ID" value="TBT83931.1"/>
    <property type="molecule type" value="Genomic_DNA"/>
</dbReference>
<comment type="subcellular location">
    <subcellularLocation>
        <location evidence="1">Membrane</location>
        <topology evidence="1">Multi-pass membrane protein</topology>
    </subcellularLocation>
</comment>
<organism evidence="7 8">
    <name type="scientific">Propioniciclava sinopodophylli</name>
    <dbReference type="NCBI Taxonomy" id="1837344"/>
    <lineage>
        <taxon>Bacteria</taxon>
        <taxon>Bacillati</taxon>
        <taxon>Actinomycetota</taxon>
        <taxon>Actinomycetes</taxon>
        <taxon>Propionibacteriales</taxon>
        <taxon>Propionibacteriaceae</taxon>
        <taxon>Propioniciclava</taxon>
    </lineage>
</organism>
<dbReference type="AlphaFoldDB" id="A0A4Q9KCQ9"/>
<dbReference type="GO" id="GO:0055085">
    <property type="term" value="P:transmembrane transport"/>
    <property type="evidence" value="ECO:0007669"/>
    <property type="project" value="InterPro"/>
</dbReference>
<evidence type="ECO:0000313" key="7">
    <source>
        <dbReference type="EMBL" id="TBT83931.1"/>
    </source>
</evidence>
<dbReference type="Proteomes" id="UP000292373">
    <property type="component" value="Unassembled WGS sequence"/>
</dbReference>
<dbReference type="Gene3D" id="3.30.750.24">
    <property type="entry name" value="STAS domain"/>
    <property type="match status" value="1"/>
</dbReference>
<feature type="transmembrane region" description="Helical" evidence="5">
    <location>
        <begin position="407"/>
        <end position="432"/>
    </location>
</feature>
<dbReference type="OrthoDB" id="9769739at2"/>
<dbReference type="SUPFAM" id="SSF52091">
    <property type="entry name" value="SpoIIaa-like"/>
    <property type="match status" value="1"/>
</dbReference>
<name>A0A4Q9KCQ9_9ACTN</name>
<dbReference type="Pfam" id="PF01740">
    <property type="entry name" value="STAS"/>
    <property type="match status" value="1"/>
</dbReference>
<reference evidence="7 8" key="1">
    <citation type="submission" date="2019-01" db="EMBL/GenBank/DDBJ databases">
        <title>Lactibacter flavus gen. nov., sp. nov., a novel bacterium of the family Propionibacteriaceae isolated from raw milk and dairy products.</title>
        <authorList>
            <person name="Huptas C."/>
            <person name="Wenning M."/>
            <person name="Breitenwieser F."/>
            <person name="Doll E."/>
            <person name="Von Neubeck M."/>
            <person name="Busse H.-J."/>
            <person name="Scherer S."/>
        </authorList>
    </citation>
    <scope>NUCLEOTIDE SEQUENCE [LARGE SCALE GENOMIC DNA]</scope>
    <source>
        <strain evidence="7 8">KCTC 33808</strain>
    </source>
</reference>
<feature type="transmembrane region" description="Helical" evidence="5">
    <location>
        <begin position="370"/>
        <end position="387"/>
    </location>
</feature>
<dbReference type="PROSITE" id="PS50801">
    <property type="entry name" value="STAS"/>
    <property type="match status" value="1"/>
</dbReference>
<dbReference type="GO" id="GO:0016020">
    <property type="term" value="C:membrane"/>
    <property type="evidence" value="ECO:0007669"/>
    <property type="project" value="UniProtKB-SubCell"/>
</dbReference>
<keyword evidence="3 5" id="KW-1133">Transmembrane helix</keyword>
<keyword evidence="8" id="KW-1185">Reference proteome</keyword>
<proteinExistence type="predicted"/>
<evidence type="ECO:0000313" key="8">
    <source>
        <dbReference type="Proteomes" id="UP000292373"/>
    </source>
</evidence>
<dbReference type="PANTHER" id="PTHR11814">
    <property type="entry name" value="SULFATE TRANSPORTER"/>
    <property type="match status" value="1"/>
</dbReference>
<evidence type="ECO:0000256" key="1">
    <source>
        <dbReference type="ARBA" id="ARBA00004141"/>
    </source>
</evidence>
<feature type="transmembrane region" description="Helical" evidence="5">
    <location>
        <begin position="149"/>
        <end position="168"/>
    </location>
</feature>
<gene>
    <name evidence="7" type="ORF">ET989_09625</name>
</gene>
<feature type="transmembrane region" description="Helical" evidence="5">
    <location>
        <begin position="52"/>
        <end position="72"/>
    </location>
</feature>
<feature type="transmembrane region" description="Helical" evidence="5">
    <location>
        <begin position="269"/>
        <end position="289"/>
    </location>
</feature>
<feature type="transmembrane region" description="Helical" evidence="5">
    <location>
        <begin position="79"/>
        <end position="99"/>
    </location>
</feature>
<dbReference type="RefSeq" id="WP_131168354.1">
    <property type="nucleotide sequence ID" value="NZ_SDMQ01000009.1"/>
</dbReference>
<feature type="transmembrane region" description="Helical" evidence="5">
    <location>
        <begin position="347"/>
        <end position="364"/>
    </location>
</feature>
<feature type="transmembrane region" description="Helical" evidence="5">
    <location>
        <begin position="229"/>
        <end position="249"/>
    </location>
</feature>
<evidence type="ECO:0000256" key="2">
    <source>
        <dbReference type="ARBA" id="ARBA00022692"/>
    </source>
</evidence>
<dbReference type="InterPro" id="IPR001902">
    <property type="entry name" value="SLC26A/SulP_fam"/>
</dbReference>
<keyword evidence="4 5" id="KW-0472">Membrane</keyword>
<dbReference type="InterPro" id="IPR011547">
    <property type="entry name" value="SLC26A/SulP_dom"/>
</dbReference>
<accession>A0A4Q9KCQ9</accession>
<dbReference type="InterPro" id="IPR036513">
    <property type="entry name" value="STAS_dom_sf"/>
</dbReference>
<feature type="domain" description="STAS" evidence="6">
    <location>
        <begin position="470"/>
        <end position="572"/>
    </location>
</feature>
<dbReference type="Pfam" id="PF00916">
    <property type="entry name" value="Sulfate_transp"/>
    <property type="match status" value="1"/>
</dbReference>
<comment type="caution">
    <text evidence="7">The sequence shown here is derived from an EMBL/GenBank/DDBJ whole genome shotgun (WGS) entry which is preliminary data.</text>
</comment>
<feature type="transmembrane region" description="Helical" evidence="5">
    <location>
        <begin position="198"/>
        <end position="217"/>
    </location>
</feature>
<evidence type="ECO:0000256" key="4">
    <source>
        <dbReference type="ARBA" id="ARBA00023136"/>
    </source>
</evidence>
<protein>
    <submittedName>
        <fullName evidence="7">SulP family inorganic anion transporter</fullName>
    </submittedName>
</protein>
<feature type="transmembrane region" description="Helical" evidence="5">
    <location>
        <begin position="111"/>
        <end position="137"/>
    </location>
</feature>